<dbReference type="Gene3D" id="3.30.910.20">
    <property type="entry name" value="Skp domain"/>
    <property type="match status" value="1"/>
</dbReference>
<keyword evidence="3" id="KW-0175">Coiled coil</keyword>
<gene>
    <name evidence="5" type="ORF">GQE98_11635</name>
</gene>
<dbReference type="SUPFAM" id="SSF111384">
    <property type="entry name" value="OmpH-like"/>
    <property type="match status" value="1"/>
</dbReference>
<dbReference type="SMART" id="SM00935">
    <property type="entry name" value="OmpH"/>
    <property type="match status" value="1"/>
</dbReference>
<keyword evidence="2 4" id="KW-0732">Signal</keyword>
<dbReference type="InterPro" id="IPR024930">
    <property type="entry name" value="Skp_dom_sf"/>
</dbReference>
<evidence type="ECO:0000313" key="5">
    <source>
        <dbReference type="EMBL" id="MZR31283.1"/>
    </source>
</evidence>
<protein>
    <recommendedName>
        <fullName evidence="7">OmpH family outer membrane protein</fullName>
    </recommendedName>
</protein>
<organism evidence="5 6">
    <name type="scientific">Sneathiella litorea</name>
    <dbReference type="NCBI Taxonomy" id="2606216"/>
    <lineage>
        <taxon>Bacteria</taxon>
        <taxon>Pseudomonadati</taxon>
        <taxon>Pseudomonadota</taxon>
        <taxon>Alphaproteobacteria</taxon>
        <taxon>Sneathiellales</taxon>
        <taxon>Sneathiellaceae</taxon>
        <taxon>Sneathiella</taxon>
    </lineage>
</organism>
<dbReference type="GO" id="GO:0051082">
    <property type="term" value="F:unfolded protein binding"/>
    <property type="evidence" value="ECO:0007669"/>
    <property type="project" value="InterPro"/>
</dbReference>
<dbReference type="GO" id="GO:0050821">
    <property type="term" value="P:protein stabilization"/>
    <property type="evidence" value="ECO:0007669"/>
    <property type="project" value="TreeGrafter"/>
</dbReference>
<dbReference type="Proteomes" id="UP000476030">
    <property type="component" value="Unassembled WGS sequence"/>
</dbReference>
<evidence type="ECO:0000256" key="1">
    <source>
        <dbReference type="ARBA" id="ARBA00009091"/>
    </source>
</evidence>
<comment type="caution">
    <text evidence="5">The sequence shown here is derived from an EMBL/GenBank/DDBJ whole genome shotgun (WGS) entry which is preliminary data.</text>
</comment>
<dbReference type="PANTHER" id="PTHR35089:SF1">
    <property type="entry name" value="CHAPERONE PROTEIN SKP"/>
    <property type="match status" value="1"/>
</dbReference>
<evidence type="ECO:0000256" key="3">
    <source>
        <dbReference type="SAM" id="Coils"/>
    </source>
</evidence>
<evidence type="ECO:0000256" key="2">
    <source>
        <dbReference type="ARBA" id="ARBA00022729"/>
    </source>
</evidence>
<name>A0A6L8W9T3_9PROT</name>
<proteinExistence type="inferred from homology"/>
<accession>A0A6L8W9T3</accession>
<feature type="signal peptide" evidence="4">
    <location>
        <begin position="1"/>
        <end position="25"/>
    </location>
</feature>
<evidence type="ECO:0000313" key="6">
    <source>
        <dbReference type="Proteomes" id="UP000476030"/>
    </source>
</evidence>
<keyword evidence="6" id="KW-1185">Reference proteome</keyword>
<reference evidence="5 6" key="1">
    <citation type="submission" date="2019-12" db="EMBL/GenBank/DDBJ databases">
        <title>Snethiella sp. nov. sp. isolated from sea sand.</title>
        <authorList>
            <person name="Kim J."/>
            <person name="Jeong S.E."/>
            <person name="Jung H.S."/>
            <person name="Jeon C.O."/>
        </authorList>
    </citation>
    <scope>NUCLEOTIDE SEQUENCE [LARGE SCALE GENOMIC DNA]</scope>
    <source>
        <strain evidence="5 6">DP05</strain>
    </source>
</reference>
<dbReference type="Pfam" id="PF03938">
    <property type="entry name" value="OmpH"/>
    <property type="match status" value="1"/>
</dbReference>
<evidence type="ECO:0008006" key="7">
    <source>
        <dbReference type="Google" id="ProtNLM"/>
    </source>
</evidence>
<dbReference type="AlphaFoldDB" id="A0A6L8W9T3"/>
<dbReference type="InterPro" id="IPR005632">
    <property type="entry name" value="Chaperone_Skp"/>
</dbReference>
<dbReference type="RefSeq" id="WP_161315801.1">
    <property type="nucleotide sequence ID" value="NZ_WTUW01000002.1"/>
</dbReference>
<feature type="chain" id="PRO_5026869978" description="OmpH family outer membrane protein" evidence="4">
    <location>
        <begin position="26"/>
        <end position="202"/>
    </location>
</feature>
<comment type="similarity">
    <text evidence="1">Belongs to the Skp family.</text>
</comment>
<feature type="coiled-coil region" evidence="3">
    <location>
        <begin position="56"/>
        <end position="123"/>
    </location>
</feature>
<dbReference type="EMBL" id="WTUW01000002">
    <property type="protein sequence ID" value="MZR31283.1"/>
    <property type="molecule type" value="Genomic_DNA"/>
</dbReference>
<dbReference type="PANTHER" id="PTHR35089">
    <property type="entry name" value="CHAPERONE PROTEIN SKP"/>
    <property type="match status" value="1"/>
</dbReference>
<dbReference type="GO" id="GO:0005829">
    <property type="term" value="C:cytosol"/>
    <property type="evidence" value="ECO:0007669"/>
    <property type="project" value="TreeGrafter"/>
</dbReference>
<sequence length="202" mass="22536">MTIRFRAFAIGLVIFAIAFTQNLQGASLAYAQSKIPEAIVAIVDINSILQASEPSKKAEENVKALLKTKVDELNKRGDALLTEKEALDKQRAILSPDAYQKKLSELNVQRQNLQREFQVINGKMNEVLVGIRLRFREIIVRLAADVSKEKGVNLGIDRAKTVFFNPGMDITEEVLSRFNKANPKVDIKLEDMEQGAAPAKKN</sequence>
<evidence type="ECO:0000256" key="4">
    <source>
        <dbReference type="SAM" id="SignalP"/>
    </source>
</evidence>